<keyword evidence="7 8" id="KW-0520">NAD</keyword>
<gene>
    <name evidence="7" type="primary">nuoA</name>
    <name evidence="9" type="ORF">AVDCRST_MAG33-177</name>
</gene>
<protein>
    <recommendedName>
        <fullName evidence="7">NADH-quinone oxidoreductase subunit A</fullName>
        <ecNumber evidence="7">7.1.1.-</ecNumber>
    </recommendedName>
    <alternativeName>
        <fullName evidence="7">NADH dehydrogenase I subunit A</fullName>
    </alternativeName>
    <alternativeName>
        <fullName evidence="7">NDH-1 subunit A</fullName>
    </alternativeName>
    <alternativeName>
        <fullName evidence="7">NUO1</fullName>
    </alternativeName>
</protein>
<comment type="subcellular location">
    <subcellularLocation>
        <location evidence="7 8">Cell membrane</location>
        <topology evidence="7 8">Multi-pass membrane protein</topology>
    </subcellularLocation>
    <subcellularLocation>
        <location evidence="1">Membrane</location>
        <topology evidence="1">Multi-pass membrane protein</topology>
    </subcellularLocation>
</comment>
<dbReference type="GO" id="GO:0050136">
    <property type="term" value="F:NADH dehydrogenase (quinone) (non-electrogenic) activity"/>
    <property type="evidence" value="ECO:0007669"/>
    <property type="project" value="UniProtKB-UniRule"/>
</dbReference>
<proteinExistence type="inferred from homology"/>
<comment type="subunit">
    <text evidence="7">NDH-1 is composed of 14 different subunits. Subunits NuoA, H, J, K, L, M, N constitute the membrane sector of the complex.</text>
</comment>
<keyword evidence="6 7" id="KW-0472">Membrane</keyword>
<keyword evidence="7 9" id="KW-0830">Ubiquinone</keyword>
<evidence type="ECO:0000256" key="4">
    <source>
        <dbReference type="ARBA" id="ARBA00022692"/>
    </source>
</evidence>
<feature type="transmembrane region" description="Helical" evidence="7">
    <location>
        <begin position="65"/>
        <end position="88"/>
    </location>
</feature>
<keyword evidence="7" id="KW-1278">Translocase</keyword>
<dbReference type="Pfam" id="PF00507">
    <property type="entry name" value="Oxidored_q4"/>
    <property type="match status" value="1"/>
</dbReference>
<dbReference type="PANTHER" id="PTHR11058:SF9">
    <property type="entry name" value="NADH-UBIQUINONE OXIDOREDUCTASE CHAIN 3"/>
    <property type="match status" value="1"/>
</dbReference>
<evidence type="ECO:0000256" key="6">
    <source>
        <dbReference type="ARBA" id="ARBA00023136"/>
    </source>
</evidence>
<dbReference type="GO" id="GO:0048038">
    <property type="term" value="F:quinone binding"/>
    <property type="evidence" value="ECO:0007669"/>
    <property type="project" value="UniProtKB-KW"/>
</dbReference>
<keyword evidence="7" id="KW-1003">Cell membrane</keyword>
<dbReference type="GO" id="GO:0008137">
    <property type="term" value="F:NADH dehydrogenase (ubiquinone) activity"/>
    <property type="evidence" value="ECO:0007669"/>
    <property type="project" value="InterPro"/>
</dbReference>
<sequence>MNTQLYGSDWVVIGILILAAAALGYALLTLNQIIAPSKPSAAKAAPYESGVPEVVATKPRFTPRFYVVAMLFVVFDIEAIFIFPWAVVFDGLGLYGFLAMLAFMFLLFDGFIYAWKKGALEWA</sequence>
<evidence type="ECO:0000256" key="7">
    <source>
        <dbReference type="HAMAP-Rule" id="MF_01394"/>
    </source>
</evidence>
<dbReference type="EMBL" id="CADCWK010000014">
    <property type="protein sequence ID" value="CAA9542785.1"/>
    <property type="molecule type" value="Genomic_DNA"/>
</dbReference>
<evidence type="ECO:0000256" key="5">
    <source>
        <dbReference type="ARBA" id="ARBA00022989"/>
    </source>
</evidence>
<dbReference type="GO" id="GO:0030964">
    <property type="term" value="C:NADH dehydrogenase complex"/>
    <property type="evidence" value="ECO:0007669"/>
    <property type="project" value="TreeGrafter"/>
</dbReference>
<dbReference type="EC" id="7.1.1.-" evidence="7"/>
<dbReference type="HAMAP" id="MF_01394">
    <property type="entry name" value="NDH1_NuoA"/>
    <property type="match status" value="1"/>
</dbReference>
<name>A0A6J4U7K3_9BACT</name>
<dbReference type="AlphaFoldDB" id="A0A6J4U7K3"/>
<evidence type="ECO:0000256" key="2">
    <source>
        <dbReference type="ARBA" id="ARBA00008472"/>
    </source>
</evidence>
<dbReference type="InterPro" id="IPR023043">
    <property type="entry name" value="NAD(P)H_OxRDtase_bac/plastid"/>
</dbReference>
<keyword evidence="4 7" id="KW-0812">Transmembrane</keyword>
<feature type="transmembrane region" description="Helical" evidence="7">
    <location>
        <begin position="12"/>
        <end position="30"/>
    </location>
</feature>
<keyword evidence="7 8" id="KW-0874">Quinone</keyword>
<reference evidence="9" key="1">
    <citation type="submission" date="2020-02" db="EMBL/GenBank/DDBJ databases">
        <authorList>
            <person name="Meier V. D."/>
        </authorList>
    </citation>
    <scope>NUCLEOTIDE SEQUENCE</scope>
    <source>
        <strain evidence="9">AVDCRST_MAG33</strain>
    </source>
</reference>
<feature type="transmembrane region" description="Helical" evidence="7">
    <location>
        <begin position="94"/>
        <end position="115"/>
    </location>
</feature>
<organism evidence="9">
    <name type="scientific">uncultured Thermomicrobiales bacterium</name>
    <dbReference type="NCBI Taxonomy" id="1645740"/>
    <lineage>
        <taxon>Bacteria</taxon>
        <taxon>Pseudomonadati</taxon>
        <taxon>Thermomicrobiota</taxon>
        <taxon>Thermomicrobia</taxon>
        <taxon>Thermomicrobiales</taxon>
        <taxon>environmental samples</taxon>
    </lineage>
</organism>
<accession>A0A6J4U7K3</accession>
<dbReference type="PANTHER" id="PTHR11058">
    <property type="entry name" value="NADH-UBIQUINONE OXIDOREDUCTASE CHAIN 3"/>
    <property type="match status" value="1"/>
</dbReference>
<dbReference type="InterPro" id="IPR000440">
    <property type="entry name" value="NADH_UbQ/plastoQ_OxRdtase_su3"/>
</dbReference>
<evidence type="ECO:0000256" key="1">
    <source>
        <dbReference type="ARBA" id="ARBA00004141"/>
    </source>
</evidence>
<keyword evidence="5 7" id="KW-1133">Transmembrane helix</keyword>
<keyword evidence="3 7" id="KW-0813">Transport</keyword>
<evidence type="ECO:0000256" key="3">
    <source>
        <dbReference type="ARBA" id="ARBA00022448"/>
    </source>
</evidence>
<keyword evidence="9" id="KW-0560">Oxidoreductase</keyword>
<dbReference type="GO" id="GO:0005886">
    <property type="term" value="C:plasma membrane"/>
    <property type="evidence" value="ECO:0007669"/>
    <property type="project" value="UniProtKB-SubCell"/>
</dbReference>
<dbReference type="Gene3D" id="1.20.58.1610">
    <property type="entry name" value="NADH:ubiquinone/plastoquinone oxidoreductase, chain 3"/>
    <property type="match status" value="1"/>
</dbReference>
<evidence type="ECO:0000256" key="8">
    <source>
        <dbReference type="RuleBase" id="RU003639"/>
    </source>
</evidence>
<comment type="function">
    <text evidence="7">NDH-1 shuttles electrons from NADH, via FMN and iron-sulfur (Fe-S) centers, to quinones in the respiratory chain. The immediate electron acceptor for the enzyme in this species is believed to be ubiquinone. Couples the redox reaction to proton translocation (for every two electrons transferred, four hydrogen ions are translocated across the cytoplasmic membrane), and thus conserves the redox energy in a proton gradient.</text>
</comment>
<comment type="similarity">
    <text evidence="2 7 8">Belongs to the complex I subunit 3 family.</text>
</comment>
<dbReference type="InterPro" id="IPR038430">
    <property type="entry name" value="NDAH_ubi_oxred_su3_sf"/>
</dbReference>
<comment type="catalytic activity">
    <reaction evidence="7 8">
        <text>a quinone + NADH + 5 H(+)(in) = a quinol + NAD(+) + 4 H(+)(out)</text>
        <dbReference type="Rhea" id="RHEA:57888"/>
        <dbReference type="ChEBI" id="CHEBI:15378"/>
        <dbReference type="ChEBI" id="CHEBI:24646"/>
        <dbReference type="ChEBI" id="CHEBI:57540"/>
        <dbReference type="ChEBI" id="CHEBI:57945"/>
        <dbReference type="ChEBI" id="CHEBI:132124"/>
    </reaction>
</comment>
<evidence type="ECO:0000313" key="9">
    <source>
        <dbReference type="EMBL" id="CAA9542785.1"/>
    </source>
</evidence>